<dbReference type="EMBL" id="PIEU01000041">
    <property type="protein sequence ID" value="PZL75882.1"/>
    <property type="molecule type" value="Genomic_DNA"/>
</dbReference>
<feature type="transmembrane region" description="Helical" evidence="1">
    <location>
        <begin position="21"/>
        <end position="43"/>
    </location>
</feature>
<dbReference type="Pfam" id="PF20585">
    <property type="entry name" value="Pectate_lyase_5"/>
    <property type="match status" value="1"/>
</dbReference>
<proteinExistence type="predicted"/>
<gene>
    <name evidence="2" type="ORF">CI088_04295</name>
</gene>
<dbReference type="Proteomes" id="UP000249828">
    <property type="component" value="Unassembled WGS sequence"/>
</dbReference>
<comment type="caution">
    <text evidence="2">The sequence shown here is derived from an EMBL/GenBank/DDBJ whole genome shotgun (WGS) entry which is preliminary data.</text>
</comment>
<keyword evidence="1" id="KW-0472">Membrane</keyword>
<sequence>MNDSSRKIRRKEKQHVEKNRSTQLLKIVLLPLLLLLAIIFLIYGKNKSDDLFLNDTSNEQEDFVVVKEKKYADIYTWEELIAAISNKELTEINIKKDIKFPQSQKQLTLNKLTKVREEQVFRYDDTLKKERKQTILMVSVLKRDLNRKVLISGEKRSIELGNVELDLPKGLDLEFKEIKLIRSYRY</sequence>
<dbReference type="STRING" id="1077675.BCR22_03130"/>
<keyword evidence="1" id="KW-1133">Transmembrane helix</keyword>
<protein>
    <submittedName>
        <fullName evidence="2">Uncharacterized protein</fullName>
    </submittedName>
</protein>
<dbReference type="RefSeq" id="WP_069654541.1">
    <property type="nucleotide sequence ID" value="NZ_JAFLVZ010000091.1"/>
</dbReference>
<reference evidence="2 3" key="1">
    <citation type="submission" date="2017-11" db="EMBL/GenBank/DDBJ databases">
        <title>Draft genome sequence of Enterococcus plantarum TRW2 strain isolated from lettuce.</title>
        <authorList>
            <person name="Kim E.B."/>
            <person name="Marco M.L."/>
            <person name="Williams T.R."/>
            <person name="You I.H."/>
        </authorList>
    </citation>
    <scope>NUCLEOTIDE SEQUENCE [LARGE SCALE GENOMIC DNA]</scope>
    <source>
        <strain evidence="2 3">TRW2</strain>
    </source>
</reference>
<evidence type="ECO:0000256" key="1">
    <source>
        <dbReference type="SAM" id="Phobius"/>
    </source>
</evidence>
<evidence type="ECO:0000313" key="3">
    <source>
        <dbReference type="Proteomes" id="UP000249828"/>
    </source>
</evidence>
<evidence type="ECO:0000313" key="2">
    <source>
        <dbReference type="EMBL" id="PZL75882.1"/>
    </source>
</evidence>
<dbReference type="OrthoDB" id="2183447at2"/>
<keyword evidence="3" id="KW-1185">Reference proteome</keyword>
<dbReference type="AlphaFoldDB" id="A0A2W4BQM1"/>
<dbReference type="InterPro" id="IPR046776">
    <property type="entry name" value="Pectate_lyase_5"/>
</dbReference>
<accession>A0A2W4BQM1</accession>
<keyword evidence="1" id="KW-0812">Transmembrane</keyword>
<name>A0A2W4BQM1_9ENTE</name>
<organism evidence="2 3">
    <name type="scientific">Enterococcus plantarum</name>
    <dbReference type="NCBI Taxonomy" id="1077675"/>
    <lineage>
        <taxon>Bacteria</taxon>
        <taxon>Bacillati</taxon>
        <taxon>Bacillota</taxon>
        <taxon>Bacilli</taxon>
        <taxon>Lactobacillales</taxon>
        <taxon>Enterococcaceae</taxon>
        <taxon>Enterococcus</taxon>
    </lineage>
</organism>